<dbReference type="Proteomes" id="UP000293360">
    <property type="component" value="Unassembled WGS sequence"/>
</dbReference>
<dbReference type="GO" id="GO:0006338">
    <property type="term" value="P:chromatin remodeling"/>
    <property type="evidence" value="ECO:0007669"/>
    <property type="project" value="UniProtKB-ARBA"/>
</dbReference>
<dbReference type="PROSITE" id="PS50013">
    <property type="entry name" value="CHROMO_2"/>
    <property type="match status" value="1"/>
</dbReference>
<dbReference type="SUPFAM" id="SSF54160">
    <property type="entry name" value="Chromo domain-like"/>
    <property type="match status" value="1"/>
</dbReference>
<evidence type="ECO:0000313" key="5">
    <source>
        <dbReference type="Proteomes" id="UP000293360"/>
    </source>
</evidence>
<protein>
    <recommendedName>
        <fullName evidence="3">Chromo domain-containing protein</fullName>
    </recommendedName>
</protein>
<feature type="region of interest" description="Disordered" evidence="2">
    <location>
        <begin position="96"/>
        <end position="116"/>
    </location>
</feature>
<evidence type="ECO:0000256" key="2">
    <source>
        <dbReference type="SAM" id="MobiDB-lite"/>
    </source>
</evidence>
<gene>
    <name evidence="4" type="ORF">DL764_010233</name>
</gene>
<accession>A0A4Q4ST30</accession>
<feature type="domain" description="Chromo" evidence="3">
    <location>
        <begin position="119"/>
        <end position="179"/>
    </location>
</feature>
<dbReference type="InterPro" id="IPR016197">
    <property type="entry name" value="Chromo-like_dom_sf"/>
</dbReference>
<reference evidence="4 5" key="1">
    <citation type="submission" date="2018-06" db="EMBL/GenBank/DDBJ databases">
        <title>Complete Genomes of Monosporascus.</title>
        <authorList>
            <person name="Robinson A.J."/>
            <person name="Natvig D.O."/>
        </authorList>
    </citation>
    <scope>NUCLEOTIDE SEQUENCE [LARGE SCALE GENOMIC DNA]</scope>
    <source>
        <strain evidence="4 5">CBS 110550</strain>
    </source>
</reference>
<sequence>MALVDRYGSAKGYVRQGYPEPTFAKLGHGKADFKIGDKVFLRKKGFATQAPTTRLDSQWVGPFEILKKRGHSFVLDLPPSYKMTNLFHADRLRKADDNPLPQQTQTPPPPEEINGKPKFEVEQIEQARLNGRHKKLQYQAKWKGCDTDETWYSAANFKNAPIVVKRFHTEHPEAPGPPVRLQEWIRAAATDEIDEDHPDDNKAEKAGTGPTRKKRHL</sequence>
<dbReference type="Pfam" id="PF24626">
    <property type="entry name" value="SH3_Tf2-1"/>
    <property type="match status" value="1"/>
</dbReference>
<evidence type="ECO:0000313" key="4">
    <source>
        <dbReference type="EMBL" id="RYO77197.1"/>
    </source>
</evidence>
<keyword evidence="5" id="KW-1185">Reference proteome</keyword>
<dbReference type="InterPro" id="IPR056924">
    <property type="entry name" value="SH3_Tf2-1"/>
</dbReference>
<dbReference type="InterPro" id="IPR000953">
    <property type="entry name" value="Chromo/chromo_shadow_dom"/>
</dbReference>
<organism evidence="4 5">
    <name type="scientific">Monosporascus ibericus</name>
    <dbReference type="NCBI Taxonomy" id="155417"/>
    <lineage>
        <taxon>Eukaryota</taxon>
        <taxon>Fungi</taxon>
        <taxon>Dikarya</taxon>
        <taxon>Ascomycota</taxon>
        <taxon>Pezizomycotina</taxon>
        <taxon>Sordariomycetes</taxon>
        <taxon>Xylariomycetidae</taxon>
        <taxon>Xylariales</taxon>
        <taxon>Xylariales incertae sedis</taxon>
        <taxon>Monosporascus</taxon>
    </lineage>
</organism>
<dbReference type="EMBL" id="QJNU01001334">
    <property type="protein sequence ID" value="RYO77197.1"/>
    <property type="molecule type" value="Genomic_DNA"/>
</dbReference>
<dbReference type="CDD" id="cd00024">
    <property type="entry name" value="CD_CSD"/>
    <property type="match status" value="1"/>
</dbReference>
<comment type="subunit">
    <text evidence="1">Component of the NuA4 histone acetyltransferase complex.</text>
</comment>
<evidence type="ECO:0000259" key="3">
    <source>
        <dbReference type="PROSITE" id="PS50013"/>
    </source>
</evidence>
<feature type="region of interest" description="Disordered" evidence="2">
    <location>
        <begin position="187"/>
        <end position="217"/>
    </location>
</feature>
<dbReference type="AlphaFoldDB" id="A0A4Q4ST30"/>
<dbReference type="STRING" id="155417.A0A4Q4ST30"/>
<proteinExistence type="predicted"/>
<name>A0A4Q4ST30_9PEZI</name>
<evidence type="ECO:0000256" key="1">
    <source>
        <dbReference type="ARBA" id="ARBA00011353"/>
    </source>
</evidence>
<dbReference type="OrthoDB" id="5242881at2759"/>
<comment type="caution">
    <text evidence="4">The sequence shown here is derived from an EMBL/GenBank/DDBJ whole genome shotgun (WGS) entry which is preliminary data.</text>
</comment>
<dbReference type="Gene3D" id="2.40.50.40">
    <property type="match status" value="1"/>
</dbReference>